<reference evidence="2 3" key="1">
    <citation type="journal article" date="2019" name="Nat. Ecol. Evol.">
        <title>Megaphylogeny resolves global patterns of mushroom evolution.</title>
        <authorList>
            <person name="Varga T."/>
            <person name="Krizsan K."/>
            <person name="Foldi C."/>
            <person name="Dima B."/>
            <person name="Sanchez-Garcia M."/>
            <person name="Sanchez-Ramirez S."/>
            <person name="Szollosi G.J."/>
            <person name="Szarkandi J.G."/>
            <person name="Papp V."/>
            <person name="Albert L."/>
            <person name="Andreopoulos W."/>
            <person name="Angelini C."/>
            <person name="Antonin V."/>
            <person name="Barry K.W."/>
            <person name="Bougher N.L."/>
            <person name="Buchanan P."/>
            <person name="Buyck B."/>
            <person name="Bense V."/>
            <person name="Catcheside P."/>
            <person name="Chovatia M."/>
            <person name="Cooper J."/>
            <person name="Damon W."/>
            <person name="Desjardin D."/>
            <person name="Finy P."/>
            <person name="Geml J."/>
            <person name="Haridas S."/>
            <person name="Hughes K."/>
            <person name="Justo A."/>
            <person name="Karasinski D."/>
            <person name="Kautmanova I."/>
            <person name="Kiss B."/>
            <person name="Kocsube S."/>
            <person name="Kotiranta H."/>
            <person name="LaButti K.M."/>
            <person name="Lechner B.E."/>
            <person name="Liimatainen K."/>
            <person name="Lipzen A."/>
            <person name="Lukacs Z."/>
            <person name="Mihaltcheva S."/>
            <person name="Morgado L.N."/>
            <person name="Niskanen T."/>
            <person name="Noordeloos M.E."/>
            <person name="Ohm R.A."/>
            <person name="Ortiz-Santana B."/>
            <person name="Ovrebo C."/>
            <person name="Racz N."/>
            <person name="Riley R."/>
            <person name="Savchenko A."/>
            <person name="Shiryaev A."/>
            <person name="Soop K."/>
            <person name="Spirin V."/>
            <person name="Szebenyi C."/>
            <person name="Tomsovsky M."/>
            <person name="Tulloss R.E."/>
            <person name="Uehling J."/>
            <person name="Grigoriev I.V."/>
            <person name="Vagvolgyi C."/>
            <person name="Papp T."/>
            <person name="Martin F.M."/>
            <person name="Miettinen O."/>
            <person name="Hibbett D.S."/>
            <person name="Nagy L.G."/>
        </authorList>
    </citation>
    <scope>NUCLEOTIDE SEQUENCE [LARGE SCALE GENOMIC DNA]</scope>
    <source>
        <strain evidence="2 3">FP101781</strain>
    </source>
</reference>
<organism evidence="2 3">
    <name type="scientific">Coprinellus micaceus</name>
    <name type="common">Glistening ink-cap mushroom</name>
    <name type="synonym">Coprinus micaceus</name>
    <dbReference type="NCBI Taxonomy" id="71717"/>
    <lineage>
        <taxon>Eukaryota</taxon>
        <taxon>Fungi</taxon>
        <taxon>Dikarya</taxon>
        <taxon>Basidiomycota</taxon>
        <taxon>Agaricomycotina</taxon>
        <taxon>Agaricomycetes</taxon>
        <taxon>Agaricomycetidae</taxon>
        <taxon>Agaricales</taxon>
        <taxon>Agaricineae</taxon>
        <taxon>Psathyrellaceae</taxon>
        <taxon>Coprinellus</taxon>
    </lineage>
</organism>
<evidence type="ECO:0000256" key="1">
    <source>
        <dbReference type="SAM" id="MobiDB-lite"/>
    </source>
</evidence>
<feature type="compositionally biased region" description="Polar residues" evidence="1">
    <location>
        <begin position="76"/>
        <end position="90"/>
    </location>
</feature>
<comment type="caution">
    <text evidence="2">The sequence shown here is derived from an EMBL/GenBank/DDBJ whole genome shotgun (WGS) entry which is preliminary data.</text>
</comment>
<gene>
    <name evidence="2" type="ORF">FA13DRAFT_1715234</name>
</gene>
<proteinExistence type="predicted"/>
<name>A0A4Y7SPB5_COPMI</name>
<dbReference type="AlphaFoldDB" id="A0A4Y7SPB5"/>
<accession>A0A4Y7SPB5</accession>
<dbReference type="EMBL" id="QPFP01000075">
    <property type="protein sequence ID" value="TEB23695.1"/>
    <property type="molecule type" value="Genomic_DNA"/>
</dbReference>
<evidence type="ECO:0000313" key="2">
    <source>
        <dbReference type="EMBL" id="TEB23695.1"/>
    </source>
</evidence>
<dbReference type="Proteomes" id="UP000298030">
    <property type="component" value="Unassembled WGS sequence"/>
</dbReference>
<evidence type="ECO:0000313" key="3">
    <source>
        <dbReference type="Proteomes" id="UP000298030"/>
    </source>
</evidence>
<sequence>MQYPQNALWHTRNYPAPSLIRKLENGSGMVQIIILQVYNPLCKWSSRDPEQRRWQRLRAGTGHERPPNPPRPGNPSFLSHQPEHPQNGSNEGAPARAQPTPNGKEVLDRCFQSGEPPRCPVDNASFAECFSLLSTTTISDLGHGLDLPTQFFDDDLDNSEILPTPTGIGETEWATIRISDVAWGYAEISNGVRLRNSDCAWTEEQRVEVLHDTGFLSSTEYPGDAYHA</sequence>
<keyword evidence="3" id="KW-1185">Reference proteome</keyword>
<protein>
    <submittedName>
        <fullName evidence="2">Uncharacterized protein</fullName>
    </submittedName>
</protein>
<feature type="region of interest" description="Disordered" evidence="1">
    <location>
        <begin position="59"/>
        <end position="106"/>
    </location>
</feature>